<dbReference type="GO" id="GO:0004807">
    <property type="term" value="F:triose-phosphate isomerase activity"/>
    <property type="evidence" value="ECO:0007669"/>
    <property type="project" value="UniProtKB-EC"/>
</dbReference>
<dbReference type="PROSITE" id="PS51440">
    <property type="entry name" value="TIM_2"/>
    <property type="match status" value="1"/>
</dbReference>
<comment type="catalytic activity">
    <reaction evidence="6 7">
        <text>D-glyceraldehyde 3-phosphate = dihydroxyacetone phosphate</text>
        <dbReference type="Rhea" id="RHEA:18585"/>
        <dbReference type="ChEBI" id="CHEBI:57642"/>
        <dbReference type="ChEBI" id="CHEBI:59776"/>
        <dbReference type="EC" id="5.3.1.1"/>
    </reaction>
</comment>
<feature type="binding site" evidence="6">
    <location>
        <position position="212"/>
    </location>
    <ligand>
        <name>substrate</name>
    </ligand>
</feature>
<feature type="active site" description="Proton acceptor" evidence="6">
    <location>
        <position position="166"/>
    </location>
</feature>
<comment type="caution">
    <text evidence="8">The sequence shown here is derived from an EMBL/GenBank/DDBJ whole genome shotgun (WGS) entry which is preliminary data.</text>
</comment>
<dbReference type="InterPro" id="IPR020861">
    <property type="entry name" value="Triosephosphate_isomerase_AS"/>
</dbReference>
<dbReference type="PANTHER" id="PTHR21139:SF42">
    <property type="entry name" value="TRIOSEPHOSPHATE ISOMERASE"/>
    <property type="match status" value="1"/>
</dbReference>
<dbReference type="InterPro" id="IPR035990">
    <property type="entry name" value="TIM_sf"/>
</dbReference>
<dbReference type="Pfam" id="PF00121">
    <property type="entry name" value="TIM"/>
    <property type="match status" value="1"/>
</dbReference>
<feature type="binding site" evidence="6">
    <location>
        <begin position="233"/>
        <end position="234"/>
    </location>
    <ligand>
        <name>substrate</name>
    </ligand>
</feature>
<dbReference type="EMBL" id="JBFNFH010000020">
    <property type="protein sequence ID" value="MFM1525489.1"/>
    <property type="molecule type" value="Genomic_DNA"/>
</dbReference>
<comment type="pathway">
    <text evidence="6 7">Carbohydrate degradation; glycolysis; D-glyceraldehyde 3-phosphate from glycerone phosphate: step 1/1.</text>
</comment>
<dbReference type="Gene3D" id="3.20.20.70">
    <property type="entry name" value="Aldolase class I"/>
    <property type="match status" value="1"/>
</dbReference>
<dbReference type="HAMAP" id="MF_00147_B">
    <property type="entry name" value="TIM_B"/>
    <property type="match status" value="1"/>
</dbReference>
<protein>
    <recommendedName>
        <fullName evidence="6 7">Triosephosphate isomerase</fullName>
        <shortName evidence="6">TIM</shortName>
        <shortName evidence="6">TPI</shortName>
        <ecNumber evidence="6 7">5.3.1.1</ecNumber>
    </recommendedName>
    <alternativeName>
        <fullName evidence="6">Triose-phosphate isomerase</fullName>
    </alternativeName>
</protein>
<dbReference type="RefSeq" id="WP_408126886.1">
    <property type="nucleotide sequence ID" value="NZ_JBFNFH010000020.1"/>
</dbReference>
<dbReference type="InterPro" id="IPR022896">
    <property type="entry name" value="TrioseP_Isoase_bac/euk"/>
</dbReference>
<gene>
    <name evidence="6 8" type="primary">tpiA</name>
    <name evidence="8" type="ORF">ABGF40_07445</name>
</gene>
<comment type="function">
    <text evidence="6">Involved in the gluconeogenesis. Catalyzes stereospecifically the conversion of dihydroxyacetone phosphate (DHAP) to D-glyceraldehyde-3-phosphate (G3P).</text>
</comment>
<evidence type="ECO:0000313" key="9">
    <source>
        <dbReference type="Proteomes" id="UP001629536"/>
    </source>
</evidence>
<comment type="subunit">
    <text evidence="6 7">Homodimer.</text>
</comment>
<name>A0ABW9F7Q7_9FIRM</name>
<keyword evidence="5 6" id="KW-0413">Isomerase</keyword>
<comment type="pathway">
    <text evidence="6 7">Carbohydrate biosynthesis; gluconeogenesis.</text>
</comment>
<evidence type="ECO:0000256" key="7">
    <source>
        <dbReference type="RuleBase" id="RU363013"/>
    </source>
</evidence>
<keyword evidence="4 6" id="KW-0324">Glycolysis</keyword>
<evidence type="ECO:0000313" key="8">
    <source>
        <dbReference type="EMBL" id="MFM1525489.1"/>
    </source>
</evidence>
<dbReference type="CDD" id="cd00311">
    <property type="entry name" value="TIM"/>
    <property type="match status" value="1"/>
</dbReference>
<dbReference type="NCBIfam" id="TIGR00419">
    <property type="entry name" value="tim"/>
    <property type="match status" value="1"/>
</dbReference>
<comment type="similarity">
    <text evidence="1 6 7">Belongs to the triosephosphate isomerase family.</text>
</comment>
<keyword evidence="3 6" id="KW-0963">Cytoplasm</keyword>
<evidence type="ECO:0000256" key="4">
    <source>
        <dbReference type="ARBA" id="ARBA00023152"/>
    </source>
</evidence>
<dbReference type="SUPFAM" id="SSF51351">
    <property type="entry name" value="Triosephosphate isomerase (TIM)"/>
    <property type="match status" value="1"/>
</dbReference>
<dbReference type="PANTHER" id="PTHR21139">
    <property type="entry name" value="TRIOSEPHOSPHATE ISOMERASE"/>
    <property type="match status" value="1"/>
</dbReference>
<dbReference type="EC" id="5.3.1.1" evidence="6 7"/>
<evidence type="ECO:0000256" key="3">
    <source>
        <dbReference type="ARBA" id="ARBA00022490"/>
    </source>
</evidence>
<evidence type="ECO:0000256" key="2">
    <source>
        <dbReference type="ARBA" id="ARBA00022432"/>
    </source>
</evidence>
<feature type="binding site" evidence="6">
    <location>
        <begin position="9"/>
        <end position="11"/>
    </location>
    <ligand>
        <name>substrate</name>
    </ligand>
</feature>
<comment type="subcellular location">
    <subcellularLocation>
        <location evidence="6 7">Cytoplasm</location>
    </subcellularLocation>
</comment>
<dbReference type="InterPro" id="IPR000652">
    <property type="entry name" value="Triosephosphate_isomerase"/>
</dbReference>
<accession>A0ABW9F7Q7</accession>
<proteinExistence type="inferred from homology"/>
<feature type="active site" description="Electrophile" evidence="6">
    <location>
        <position position="94"/>
    </location>
</feature>
<keyword evidence="2 6" id="KW-0312">Gluconeogenesis</keyword>
<feature type="binding site" evidence="6">
    <location>
        <position position="172"/>
    </location>
    <ligand>
        <name>substrate</name>
    </ligand>
</feature>
<evidence type="ECO:0000256" key="6">
    <source>
        <dbReference type="HAMAP-Rule" id="MF_00147"/>
    </source>
</evidence>
<dbReference type="PROSITE" id="PS00171">
    <property type="entry name" value="TIM_1"/>
    <property type="match status" value="1"/>
</dbReference>
<reference evidence="8 9" key="1">
    <citation type="journal article" date="2024" name="Front. Microbiol.">
        <title>Pangenomic and biochemical analyses of Helcococcus ovis reveal widespread tetracycline resistance and a novel bacterial species, Helcococcus bovis.</title>
        <authorList>
            <person name="Cunha F."/>
            <person name="Zhai Y."/>
            <person name="Casaro S."/>
            <person name="Jones K.L."/>
            <person name="Hernandez M."/>
            <person name="Bisinotto R.S."/>
            <person name="Kariyawasam S."/>
            <person name="Brown M.B."/>
            <person name="Phillips A."/>
            <person name="Jeong K.C."/>
            <person name="Galvao K.N."/>
        </authorList>
    </citation>
    <scope>NUCLEOTIDE SEQUENCE [LARGE SCALE GENOMIC DNA]</scope>
    <source>
        <strain evidence="8 9">KG197</strain>
    </source>
</reference>
<evidence type="ECO:0000256" key="5">
    <source>
        <dbReference type="ARBA" id="ARBA00023235"/>
    </source>
</evidence>
<keyword evidence="9" id="KW-1185">Reference proteome</keyword>
<organism evidence="8 9">
    <name type="scientific">Helcococcus bovis</name>
    <dbReference type="NCBI Taxonomy" id="3153252"/>
    <lineage>
        <taxon>Bacteria</taxon>
        <taxon>Bacillati</taxon>
        <taxon>Bacillota</taxon>
        <taxon>Tissierellia</taxon>
        <taxon>Tissierellales</taxon>
        <taxon>Peptoniphilaceae</taxon>
        <taxon>Helcococcus</taxon>
    </lineage>
</organism>
<sequence>MRKPIIAGNWKMNKSYSEAKVLLEEIKSFDLNKEVEAVVCPPFINLVLAKELLKDTNVEVGAQNAHFETSGAFTGEVSPVFLKDLGVKYVILGHSERREYFGESDELINKKVKSMLENGLLPILCCGETLEERESGKAQDKVKVQLEADLKGLSVEDFDNVVIAYEPIWAIGTGKTASADDAEEMCAYIRSLVKDLFGDAAAEKVRIQYGGSVKPSNVKEIMSKANIDGALVGGASLEAESFSKLVNF</sequence>
<evidence type="ECO:0000256" key="1">
    <source>
        <dbReference type="ARBA" id="ARBA00007422"/>
    </source>
</evidence>
<dbReference type="Proteomes" id="UP001629536">
    <property type="component" value="Unassembled WGS sequence"/>
</dbReference>
<dbReference type="InterPro" id="IPR013785">
    <property type="entry name" value="Aldolase_TIM"/>
</dbReference>